<feature type="domain" description="BRO1" evidence="7">
    <location>
        <begin position="4"/>
        <end position="451"/>
    </location>
</feature>
<dbReference type="CDD" id="cd09242">
    <property type="entry name" value="BRO1_ScBro1_like"/>
    <property type="match status" value="1"/>
</dbReference>
<dbReference type="AlphaFoldDB" id="G3AYT8"/>
<evidence type="ECO:0000256" key="4">
    <source>
        <dbReference type="ARBA" id="ARBA00022753"/>
    </source>
</evidence>
<evidence type="ECO:0000256" key="2">
    <source>
        <dbReference type="ARBA" id="ARBA00004496"/>
    </source>
</evidence>
<accession>G3AYT8</accession>
<dbReference type="PANTHER" id="PTHR23030:SF30">
    <property type="entry name" value="TYROSINE-PROTEIN PHOSPHATASE NON-RECEPTOR TYPE 23"/>
    <property type="match status" value="1"/>
</dbReference>
<feature type="compositionally biased region" description="Polar residues" evidence="6">
    <location>
        <begin position="933"/>
        <end position="952"/>
    </location>
</feature>
<evidence type="ECO:0000313" key="9">
    <source>
        <dbReference type="Proteomes" id="UP000000707"/>
    </source>
</evidence>
<dbReference type="EMBL" id="GL996512">
    <property type="protein sequence ID" value="EGV65926.1"/>
    <property type="molecule type" value="Genomic_DNA"/>
</dbReference>
<dbReference type="Gene3D" id="1.20.120.560">
    <property type="entry name" value="alix/aip1 in complex with the ypdl late domain"/>
    <property type="match status" value="1"/>
</dbReference>
<feature type="compositionally biased region" description="Polar residues" evidence="6">
    <location>
        <begin position="837"/>
        <end position="852"/>
    </location>
</feature>
<dbReference type="GO" id="GO:0043328">
    <property type="term" value="P:protein transport to vacuole involved in ubiquitin-dependent protein catabolic process via the multivesicular body sorting pathway"/>
    <property type="evidence" value="ECO:0007669"/>
    <property type="project" value="TreeGrafter"/>
</dbReference>
<dbReference type="SMART" id="SM01041">
    <property type="entry name" value="BRO1"/>
    <property type="match status" value="1"/>
</dbReference>
<keyword evidence="3" id="KW-0963">Cytoplasm</keyword>
<name>G3AYT8_CANTC</name>
<dbReference type="InterPro" id="IPR004328">
    <property type="entry name" value="BRO1_dom"/>
</dbReference>
<evidence type="ECO:0000259" key="7">
    <source>
        <dbReference type="PROSITE" id="PS51180"/>
    </source>
</evidence>
<evidence type="ECO:0000256" key="3">
    <source>
        <dbReference type="ARBA" id="ARBA00022490"/>
    </source>
</evidence>
<feature type="compositionally biased region" description="Pro residues" evidence="6">
    <location>
        <begin position="872"/>
        <end position="881"/>
    </location>
</feature>
<protein>
    <recommendedName>
        <fullName evidence="5">BRO domain-containing protein 1</fullName>
    </recommendedName>
</protein>
<keyword evidence="4" id="KW-0967">Endosome</keyword>
<dbReference type="PROSITE" id="PS51180">
    <property type="entry name" value="BRO1"/>
    <property type="match status" value="1"/>
</dbReference>
<dbReference type="Pfam" id="PF13949">
    <property type="entry name" value="ALIX_LYPXL_bnd"/>
    <property type="match status" value="1"/>
</dbReference>
<dbReference type="PANTHER" id="PTHR23030">
    <property type="entry name" value="PCD6 INTERACTING PROTEIN-RELATED"/>
    <property type="match status" value="1"/>
</dbReference>
<dbReference type="Proteomes" id="UP000000707">
    <property type="component" value="Unassembled WGS sequence"/>
</dbReference>
<dbReference type="InterPro" id="IPR038499">
    <property type="entry name" value="BRO1_sf"/>
</dbReference>
<gene>
    <name evidence="8" type="ORF">CANTEDRAFT_118848</name>
</gene>
<feature type="compositionally biased region" description="Low complexity" evidence="6">
    <location>
        <begin position="793"/>
        <end position="819"/>
    </location>
</feature>
<keyword evidence="9" id="KW-1185">Reference proteome</keyword>
<dbReference type="STRING" id="590646.G3AYT8"/>
<evidence type="ECO:0000256" key="1">
    <source>
        <dbReference type="ARBA" id="ARBA00004177"/>
    </source>
</evidence>
<dbReference type="Gene3D" id="1.25.40.280">
    <property type="entry name" value="alix/aip1 like domains"/>
    <property type="match status" value="1"/>
</dbReference>
<evidence type="ECO:0000256" key="6">
    <source>
        <dbReference type="SAM" id="MobiDB-lite"/>
    </source>
</evidence>
<dbReference type="KEGG" id="cten:18248661"/>
<dbReference type="GO" id="GO:0005768">
    <property type="term" value="C:endosome"/>
    <property type="evidence" value="ECO:0007669"/>
    <property type="project" value="UniProtKB-SubCell"/>
</dbReference>
<dbReference type="OrthoDB" id="2141925at2759"/>
<feature type="compositionally biased region" description="Low complexity" evidence="6">
    <location>
        <begin position="882"/>
        <end position="917"/>
    </location>
</feature>
<comment type="subcellular location">
    <subcellularLocation>
        <location evidence="2">Cytoplasm</location>
    </subcellularLocation>
    <subcellularLocation>
        <location evidence="1">Endosome</location>
    </subcellularLocation>
</comment>
<dbReference type="HOGENOM" id="CLU_003661_0_0_1"/>
<dbReference type="InterPro" id="IPR025304">
    <property type="entry name" value="ALIX_V_dom"/>
</dbReference>
<proteinExistence type="predicted"/>
<dbReference type="eggNOG" id="KOG2220">
    <property type="taxonomic scope" value="Eukaryota"/>
</dbReference>
<evidence type="ECO:0000313" key="8">
    <source>
        <dbReference type="EMBL" id="EGV65926.1"/>
    </source>
</evidence>
<evidence type="ECO:0000256" key="5">
    <source>
        <dbReference type="ARBA" id="ARBA00041284"/>
    </source>
</evidence>
<reference evidence="8 9" key="1">
    <citation type="journal article" date="2011" name="Proc. Natl. Acad. Sci. U.S.A.">
        <title>Comparative genomics of xylose-fermenting fungi for enhanced biofuel production.</title>
        <authorList>
            <person name="Wohlbach D.J."/>
            <person name="Kuo A."/>
            <person name="Sato T.K."/>
            <person name="Potts K.M."/>
            <person name="Salamov A.A."/>
            <person name="LaButti K.M."/>
            <person name="Sun H."/>
            <person name="Clum A."/>
            <person name="Pangilinan J.L."/>
            <person name="Lindquist E.A."/>
            <person name="Lucas S."/>
            <person name="Lapidus A."/>
            <person name="Jin M."/>
            <person name="Gunawan C."/>
            <person name="Balan V."/>
            <person name="Dale B.E."/>
            <person name="Jeffries T.W."/>
            <person name="Zinkel R."/>
            <person name="Barry K.W."/>
            <person name="Grigoriev I.V."/>
            <person name="Gasch A.P."/>
        </authorList>
    </citation>
    <scope>NUCLEOTIDE SEQUENCE [LARGE SCALE GENOMIC DNA]</scope>
    <source>
        <strain evidence="9">ATCC 10573 / BCRC 21748 / CBS 615 / JCM 9827 / NBRC 10315 / NRRL Y-1498 / VKM Y-70</strain>
    </source>
</reference>
<dbReference type="Gene3D" id="1.20.140.50">
    <property type="entry name" value="alix/aip1 like domains"/>
    <property type="match status" value="1"/>
</dbReference>
<organism evidence="9">
    <name type="scientific">Candida tenuis (strain ATCC 10573 / BCRC 21748 / CBS 615 / JCM 9827 / NBRC 10315 / NRRL Y-1498 / VKM Y-70)</name>
    <name type="common">Yeast</name>
    <name type="synonym">Yamadazyma tenuis</name>
    <dbReference type="NCBI Taxonomy" id="590646"/>
    <lineage>
        <taxon>Eukaryota</taxon>
        <taxon>Fungi</taxon>
        <taxon>Dikarya</taxon>
        <taxon>Ascomycota</taxon>
        <taxon>Saccharomycotina</taxon>
        <taxon>Pichiomycetes</taxon>
        <taxon>Debaryomycetaceae</taxon>
        <taxon>Yamadazyma</taxon>
    </lineage>
</organism>
<feature type="region of interest" description="Disordered" evidence="6">
    <location>
        <begin position="777"/>
        <end position="952"/>
    </location>
</feature>
<dbReference type="Pfam" id="PF03097">
    <property type="entry name" value="BRO1"/>
    <property type="match status" value="1"/>
</dbReference>
<sequence length="952" mass="108459">MKTYILSVPTKKYDEVNWVQPLDKYLQAIYGDSHEYQSDLTGFDKLRQDLKGVNADTTGLKLYFKYYSQLELLDLRIAFNQISSKKLNFTWHDAFQKSVNHKQHSLPFEKANILFNIASVLSKIGCKKYEEAHISGDLGSSDTFKEALQYFQQAAGVFEFISENFLHAPSDDLSQSTLLFLRRLMLAQSQEIFVLKVITSDLDQTKNSLIAKLCASASEHFLECHKMIDSSIGARESQSTSDFEIVGDDEDGDLERIVDPVYDPDSEKSSNKITVKLDILWTSLISFKSVYYKSLSYYFNGLQLESGNRFGNAIAYFTKSQDSLNQLSTITLKQLSNAGVNGVFEVLDNYKYQKDALSIKLAELNKENDLIYHEIIPSLVTLPEIKALDSTKVIPINQIAQLNEISDNNYVNFLKNVVPIDTHELLSYYSEEKSQFLRNEIDMVDVSNEELSSVLEYLKMPKAIVNLKQIIGDDQTESQTKGPTAIEPGIIEKANEIHRHHSADIANKAKIVETRKKIYALITEIESQTNNFSGSKYKDDTVNIKKSLYDATTPDDKLFALISVENSHLYNILGKGVNSQEFKGLFEVKGQEPSTFDKEISLLDIVDVPSKSTNEVQQQIKKIEDILYDLNVIKSNKLKLVETLKKEIHNDDISDIIVLNSKSKSINEIKSVIFPEELKKFDPYAQELDKLIENQKTFINNLKEEWASLSTNEKVKEIQSSKTFKETLMKDQMQRVNEFYNNWKTYSLGLNRGVEFYSKLLSFVQSMKRRITTEQEESLSDRFGGMNLQNTGQAQAPQQYNQSQIRPQASQYAQQPQYSGQHKNYQPPAPGRYSLPSGPNSLAASPHSQLSDGQYFPQPLLKRTSTSSSYDRPPPSLPPKQPQYSQPPQQQYTQPSQQQYSQPPQQYSNPNQGYPYQPQAPPQPPQQGSSSSLIYDQPSTYNPNMYNFFSKE</sequence>
<dbReference type="GeneID" id="18248661"/>